<dbReference type="Proteomes" id="UP001156903">
    <property type="component" value="Unassembled WGS sequence"/>
</dbReference>
<accession>A0ABQ6C2B2</accession>
<protein>
    <recommendedName>
        <fullName evidence="3">Mur ligase</fullName>
    </recommendedName>
</protein>
<evidence type="ECO:0000313" key="2">
    <source>
        <dbReference type="Proteomes" id="UP001156903"/>
    </source>
</evidence>
<keyword evidence="2" id="KW-1185">Reference proteome</keyword>
<comment type="caution">
    <text evidence="1">The sequence shown here is derived from an EMBL/GenBank/DDBJ whole genome shotgun (WGS) entry which is preliminary data.</text>
</comment>
<dbReference type="InterPro" id="IPR008928">
    <property type="entry name" value="6-hairpin_glycosidase_sf"/>
</dbReference>
<evidence type="ECO:0000313" key="1">
    <source>
        <dbReference type="EMBL" id="GLS14493.1"/>
    </source>
</evidence>
<dbReference type="SUPFAM" id="SSF48208">
    <property type="entry name" value="Six-hairpin glycosidases"/>
    <property type="match status" value="1"/>
</dbReference>
<dbReference type="RefSeq" id="WP_284307608.1">
    <property type="nucleotide sequence ID" value="NZ_BSPB01000012.1"/>
</dbReference>
<proteinExistence type="predicted"/>
<organism evidence="1 2">
    <name type="scientific">Hydrogenophaga electricum</name>
    <dbReference type="NCBI Taxonomy" id="1230953"/>
    <lineage>
        <taxon>Bacteria</taxon>
        <taxon>Pseudomonadati</taxon>
        <taxon>Pseudomonadota</taxon>
        <taxon>Betaproteobacteria</taxon>
        <taxon>Burkholderiales</taxon>
        <taxon>Comamonadaceae</taxon>
        <taxon>Hydrogenophaga</taxon>
    </lineage>
</organism>
<sequence length="572" mass="63566">MSLCAQLAAVRSALALPDGPNGAGPVVQVLEPGCGPAPDWPAHTLFFSVSDRHSRARTLHVRAASFDEAWAQGQAAVLALCAAQGWAGDGLWLRVDRVERVRVLSWQGLQQALQRVKRNYFRHGLALDAQCRWAFTEQELNANAMLYAGGGVAHARVNPAHFQRYGRLRHGADFALALAPQEPVFLLGTAGAFCGEDGVVHRLVGEGPGVGRREQPPLRAPDVRALVASGADHLARQVQADGRFVYGHFPCFGREIGTYNALRHASTTYAMAEAWGLLGGEALRAATERALHHLVHTLIVRRTLPDGRAAAFLVDTGGEIKLGGNAAALLALVQHAETMGSREHTALMTELAEGIVFMQDGHSGAFRHVLHADDLSLKEAFRIIYYDGEAAFSLCRLHAFDGQARWLDRVEMAFAHFIDARHWQTHDHWLAYAVNELTRHRPDPRYFRFGLQNVVGHLDFVLQRQTTFPTLLELMLAARRMLDRLAALPALRHLLDEVDMDTFQRALAHRANHLINGFFWPEMAMFFKRPASVAGAFFIRHQAFRVRIDDIEHHLSGYVAYHRWLSAREALA</sequence>
<name>A0ABQ6C2B2_9BURK</name>
<evidence type="ECO:0008006" key="3">
    <source>
        <dbReference type="Google" id="ProtNLM"/>
    </source>
</evidence>
<gene>
    <name evidence="1" type="ORF">GCM10007935_19240</name>
</gene>
<dbReference type="EMBL" id="BSPB01000012">
    <property type="protein sequence ID" value="GLS14493.1"/>
    <property type="molecule type" value="Genomic_DNA"/>
</dbReference>
<reference evidence="2" key="1">
    <citation type="journal article" date="2019" name="Int. J. Syst. Evol. Microbiol.">
        <title>The Global Catalogue of Microorganisms (GCM) 10K type strain sequencing project: providing services to taxonomists for standard genome sequencing and annotation.</title>
        <authorList>
            <consortium name="The Broad Institute Genomics Platform"/>
            <consortium name="The Broad Institute Genome Sequencing Center for Infectious Disease"/>
            <person name="Wu L."/>
            <person name="Ma J."/>
        </authorList>
    </citation>
    <scope>NUCLEOTIDE SEQUENCE [LARGE SCALE GENOMIC DNA]</scope>
    <source>
        <strain evidence="2">NBRC 109341</strain>
    </source>
</reference>